<gene>
    <name evidence="1" type="ORF">CALMAC_LOCUS13295</name>
</gene>
<dbReference type="AlphaFoldDB" id="A0A653D052"/>
<sequence length="62" mass="7199">GCSEQRPVWSPRKLIARLLRRSVAPSKYHRAYRQRLLRQIHLAPQDIAAAAPPGYNPNFHLR</sequence>
<name>A0A653D052_CALMS</name>
<accession>A0A653D052</accession>
<evidence type="ECO:0000313" key="2">
    <source>
        <dbReference type="Proteomes" id="UP000410492"/>
    </source>
</evidence>
<evidence type="ECO:0000313" key="1">
    <source>
        <dbReference type="EMBL" id="VEN53508.1"/>
    </source>
</evidence>
<organism evidence="1 2">
    <name type="scientific">Callosobruchus maculatus</name>
    <name type="common">Southern cowpea weevil</name>
    <name type="synonym">Pulse bruchid</name>
    <dbReference type="NCBI Taxonomy" id="64391"/>
    <lineage>
        <taxon>Eukaryota</taxon>
        <taxon>Metazoa</taxon>
        <taxon>Ecdysozoa</taxon>
        <taxon>Arthropoda</taxon>
        <taxon>Hexapoda</taxon>
        <taxon>Insecta</taxon>
        <taxon>Pterygota</taxon>
        <taxon>Neoptera</taxon>
        <taxon>Endopterygota</taxon>
        <taxon>Coleoptera</taxon>
        <taxon>Polyphaga</taxon>
        <taxon>Cucujiformia</taxon>
        <taxon>Chrysomeloidea</taxon>
        <taxon>Chrysomelidae</taxon>
        <taxon>Bruchinae</taxon>
        <taxon>Bruchini</taxon>
        <taxon>Callosobruchus</taxon>
    </lineage>
</organism>
<dbReference type="Proteomes" id="UP000410492">
    <property type="component" value="Unassembled WGS sequence"/>
</dbReference>
<keyword evidence="2" id="KW-1185">Reference proteome</keyword>
<reference evidence="1 2" key="1">
    <citation type="submission" date="2019-01" db="EMBL/GenBank/DDBJ databases">
        <authorList>
            <person name="Sayadi A."/>
        </authorList>
    </citation>
    <scope>NUCLEOTIDE SEQUENCE [LARGE SCALE GENOMIC DNA]</scope>
</reference>
<proteinExistence type="predicted"/>
<feature type="non-terminal residue" evidence="1">
    <location>
        <position position="1"/>
    </location>
</feature>
<protein>
    <submittedName>
        <fullName evidence="1">Uncharacterized protein</fullName>
    </submittedName>
</protein>
<dbReference type="EMBL" id="CAACVG010009544">
    <property type="protein sequence ID" value="VEN53508.1"/>
    <property type="molecule type" value="Genomic_DNA"/>
</dbReference>